<reference evidence="2" key="1">
    <citation type="submission" date="2021-01" db="EMBL/GenBank/DDBJ databases">
        <title>Whole genome shotgun sequence of Planosporangium mesophilum NBRC 109066.</title>
        <authorList>
            <person name="Komaki H."/>
            <person name="Tamura T."/>
        </authorList>
    </citation>
    <scope>NUCLEOTIDE SEQUENCE</scope>
    <source>
        <strain evidence="2">NBRC 109066</strain>
    </source>
</reference>
<evidence type="ECO:0000313" key="2">
    <source>
        <dbReference type="EMBL" id="GII24661.1"/>
    </source>
</evidence>
<dbReference type="EMBL" id="BOON01000040">
    <property type="protein sequence ID" value="GII24661.1"/>
    <property type="molecule type" value="Genomic_DNA"/>
</dbReference>
<evidence type="ECO:0008006" key="4">
    <source>
        <dbReference type="Google" id="ProtNLM"/>
    </source>
</evidence>
<dbReference type="RefSeq" id="WP_168114328.1">
    <property type="nucleotide sequence ID" value="NZ_BOON01000040.1"/>
</dbReference>
<organism evidence="2 3">
    <name type="scientific">Planosporangium mesophilum</name>
    <dbReference type="NCBI Taxonomy" id="689768"/>
    <lineage>
        <taxon>Bacteria</taxon>
        <taxon>Bacillati</taxon>
        <taxon>Actinomycetota</taxon>
        <taxon>Actinomycetes</taxon>
        <taxon>Micromonosporales</taxon>
        <taxon>Micromonosporaceae</taxon>
        <taxon>Planosporangium</taxon>
    </lineage>
</organism>
<accession>A0A8J3TFL7</accession>
<keyword evidence="3" id="KW-1185">Reference proteome</keyword>
<dbReference type="AlphaFoldDB" id="A0A8J3TFL7"/>
<feature type="chain" id="PRO_5035223234" description="Secreted protein" evidence="1">
    <location>
        <begin position="35"/>
        <end position="177"/>
    </location>
</feature>
<comment type="caution">
    <text evidence="2">The sequence shown here is derived from an EMBL/GenBank/DDBJ whole genome shotgun (WGS) entry which is preliminary data.</text>
</comment>
<sequence>MRAVRSLSRKFGVAFLSVAAGGALAFTAAAPAQAAAKGTWVNWNSSSSPLTASGYGSTAKGYGKWRVVDNSQGTRSYTSGYYWYSNADNHKKYGWMMTQSNAGICYAPEYTSCTASFYNYTSKESTHSNVTGGQWLDFSTATDASGNTARAQQRVCLDVPVRTDPCSGTTYTQGEPY</sequence>
<name>A0A8J3TFL7_9ACTN</name>
<protein>
    <recommendedName>
        <fullName evidence="4">Secreted protein</fullName>
    </recommendedName>
</protein>
<keyword evidence="1" id="KW-0732">Signal</keyword>
<evidence type="ECO:0000313" key="3">
    <source>
        <dbReference type="Proteomes" id="UP000599074"/>
    </source>
</evidence>
<evidence type="ECO:0000256" key="1">
    <source>
        <dbReference type="SAM" id="SignalP"/>
    </source>
</evidence>
<proteinExistence type="predicted"/>
<dbReference type="Proteomes" id="UP000599074">
    <property type="component" value="Unassembled WGS sequence"/>
</dbReference>
<gene>
    <name evidence="2" type="ORF">Pme01_42580</name>
</gene>
<feature type="signal peptide" evidence="1">
    <location>
        <begin position="1"/>
        <end position="34"/>
    </location>
</feature>